<dbReference type="KEGG" id="sgf:HEP81_04140"/>
<dbReference type="EMBL" id="CP051006">
    <property type="protein sequence ID" value="QNT94419.1"/>
    <property type="molecule type" value="Genomic_DNA"/>
</dbReference>
<proteinExistence type="predicted"/>
<feature type="domain" description="DUF6879" evidence="1">
    <location>
        <begin position="1"/>
        <end position="98"/>
    </location>
</feature>
<accession>A0A7H1Q289</accession>
<reference evidence="2 3" key="1">
    <citation type="submission" date="2020-04" db="EMBL/GenBank/DDBJ databases">
        <title>Characterization and engineering of Streptomyces griseofuscus DSM40191 as a potential heterologous host for expression of BGCs.</title>
        <authorList>
            <person name="Gren T."/>
            <person name="Whitford C.M."/>
            <person name="Mohite O.S."/>
            <person name="Joergensen T.S."/>
            <person name="Nielsen J.B."/>
            <person name="Lee S.Y."/>
            <person name="Weber T."/>
        </authorList>
    </citation>
    <scope>NUCLEOTIDE SEQUENCE [LARGE SCALE GENOMIC DNA]</scope>
    <source>
        <strain evidence="2 3">DSM 40191</strain>
    </source>
</reference>
<gene>
    <name evidence="2" type="ORF">HEP81_04140</name>
</gene>
<protein>
    <recommendedName>
        <fullName evidence="1">DUF6879 domain-containing protein</fullName>
    </recommendedName>
</protein>
<dbReference type="InterPro" id="IPR049244">
    <property type="entry name" value="DUF6879"/>
</dbReference>
<organism evidence="2 3">
    <name type="scientific">Streptomyces griseofuscus</name>
    <dbReference type="NCBI Taxonomy" id="146922"/>
    <lineage>
        <taxon>Bacteria</taxon>
        <taxon>Bacillati</taxon>
        <taxon>Actinomycetota</taxon>
        <taxon>Actinomycetes</taxon>
        <taxon>Kitasatosporales</taxon>
        <taxon>Streptomycetaceae</taxon>
        <taxon>Streptomyces</taxon>
    </lineage>
</organism>
<dbReference type="Pfam" id="PF21806">
    <property type="entry name" value="DUF6879"/>
    <property type="match status" value="1"/>
</dbReference>
<name>A0A7H1Q289_9ACTN</name>
<evidence type="ECO:0000313" key="2">
    <source>
        <dbReference type="EMBL" id="QNT94419.1"/>
    </source>
</evidence>
<evidence type="ECO:0000313" key="3">
    <source>
        <dbReference type="Proteomes" id="UP000516422"/>
    </source>
</evidence>
<dbReference type="Proteomes" id="UP000516422">
    <property type="component" value="Chromosome"/>
</dbReference>
<evidence type="ECO:0000259" key="1">
    <source>
        <dbReference type="Pfam" id="PF21806"/>
    </source>
</evidence>
<dbReference type="AlphaFoldDB" id="A0A7H1Q289"/>
<sequence length="137" mass="16097">MRDSYGIGEEAAEFERWRSGWRPEPNPETWWNDFHTWVRDAKARGVALRREGARPVWFYSLADMSWACVLFQDGDRARVWQWGPRRLWDEAVGAYEWWRDRGSPGLHRFGLTVSSSGQRVWLDNPSAESWPLDVSPA</sequence>